<feature type="domain" description="Integrase catalytic" evidence="2">
    <location>
        <begin position="133"/>
        <end position="328"/>
    </location>
</feature>
<evidence type="ECO:0000256" key="1">
    <source>
        <dbReference type="ARBA" id="ARBA00009277"/>
    </source>
</evidence>
<proteinExistence type="inferred from homology"/>
<dbReference type="InterPro" id="IPR054353">
    <property type="entry name" value="IstA-like_C"/>
</dbReference>
<dbReference type="GO" id="GO:0003676">
    <property type="term" value="F:nucleic acid binding"/>
    <property type="evidence" value="ECO:0007669"/>
    <property type="project" value="InterPro"/>
</dbReference>
<gene>
    <name evidence="3" type="ORF">metaSSY_00270</name>
</gene>
<dbReference type="SUPFAM" id="SSF53098">
    <property type="entry name" value="Ribonuclease H-like"/>
    <property type="match status" value="1"/>
</dbReference>
<dbReference type="EMBL" id="KC595276">
    <property type="protein sequence ID" value="AGK84781.1"/>
    <property type="molecule type" value="Genomic_DNA"/>
</dbReference>
<dbReference type="Pfam" id="PF13384">
    <property type="entry name" value="HTH_23"/>
    <property type="match status" value="1"/>
</dbReference>
<sequence length="530" mass="60108">MNTKLKNILLCHASGMGIKGISSAFDISRNTVRRYVRMYQDSGIPAEKLPSLSDARLQELFAIPGARERKPSERQVRLEALLPDYAARLSRKGMTVKKLYEEYHAGHPDGYLKASFGMKLRQFMLQTNAIGHVEHRAGDQMYIDFAGDRLEIVDEATAGIRKVEVFVAILPCSHYTYCEAVCTQKKEDLIKACENAIRFYGGAPCAIVPDNLKSAVTRSGRDEPVINPDFESFAEHYGCAVVPARVRHPKDKALVENAVKLMYRSVYVDLEGQIFHNLESLNEAILRSLEKFNARNLTRRKESRRQLFEAVERDNLRPLPANRYQMRQRAVATVQRNSYVTLHKHHYSVPVQYVGKRVELVYDTDTIDIFHGFTHVATHHRNDTPYEYTTKPSHNLPGRKGSCESDIAELLSRAAQIDNIVLHYLRAVIEDRRYPELAFRVCRGIMKLEKKYGQERLVSGCAAAMDARLYSVSDMVDILESGADADYLPGADADGNDRQTPSHRNIRGKEYFAASIKLSANNNEQHGNEQ</sequence>
<dbReference type="InterPro" id="IPR036397">
    <property type="entry name" value="RNaseH_sf"/>
</dbReference>
<dbReference type="NCBIfam" id="NF033546">
    <property type="entry name" value="transpos_IS21"/>
    <property type="match status" value="1"/>
</dbReference>
<dbReference type="Pfam" id="PF22483">
    <property type="entry name" value="Mu-transpos_C_2"/>
    <property type="match status" value="1"/>
</dbReference>
<dbReference type="PROSITE" id="PS50994">
    <property type="entry name" value="INTEGRASE"/>
    <property type="match status" value="1"/>
</dbReference>
<organism evidence="3">
    <name type="scientific">uncultured bacterium BAC10G6</name>
    <dbReference type="NCBI Taxonomy" id="1329522"/>
    <lineage>
        <taxon>Bacteria</taxon>
        <taxon>environmental samples</taxon>
    </lineage>
</organism>
<dbReference type="InterPro" id="IPR036388">
    <property type="entry name" value="WH-like_DNA-bd_sf"/>
</dbReference>
<dbReference type="PANTHER" id="PTHR35004">
    <property type="entry name" value="TRANSPOSASE RV3428C-RELATED"/>
    <property type="match status" value="1"/>
</dbReference>
<comment type="similarity">
    <text evidence="1">Belongs to the transposase IS21/IS408/IS1162 family.</text>
</comment>
<evidence type="ECO:0000259" key="2">
    <source>
        <dbReference type="PROSITE" id="PS50994"/>
    </source>
</evidence>
<accession>R4JID6</accession>
<dbReference type="AlphaFoldDB" id="R4JID6"/>
<name>R4JID6_9BACT</name>
<dbReference type="InterPro" id="IPR012337">
    <property type="entry name" value="RNaseH-like_sf"/>
</dbReference>
<dbReference type="PANTHER" id="PTHR35004:SF8">
    <property type="entry name" value="TRANSPOSASE RV3428C-RELATED"/>
    <property type="match status" value="1"/>
</dbReference>
<dbReference type="Gene3D" id="1.10.10.10">
    <property type="entry name" value="Winged helix-like DNA-binding domain superfamily/Winged helix DNA-binding domain"/>
    <property type="match status" value="1"/>
</dbReference>
<dbReference type="InterPro" id="IPR001584">
    <property type="entry name" value="Integrase_cat-core"/>
</dbReference>
<dbReference type="Gene3D" id="3.30.420.10">
    <property type="entry name" value="Ribonuclease H-like superfamily/Ribonuclease H"/>
    <property type="match status" value="1"/>
</dbReference>
<reference evidence="3" key="1">
    <citation type="journal article" date="2013" name="Appl. Environ. Microbiol.">
        <title>Functional screening of a metagenomic library reveals operons responsible for enhanced intestinal colonization by gut commensal microbes.</title>
        <authorList>
            <person name="Yoon M.Y."/>
            <person name="Lee K.M."/>
            <person name="Yoon Y."/>
            <person name="Go J."/>
            <person name="Park Y."/>
            <person name="Cho Y.J."/>
            <person name="Tannock G.W."/>
            <person name="Yoon S.S."/>
        </authorList>
    </citation>
    <scope>NUCLEOTIDE SEQUENCE</scope>
</reference>
<evidence type="ECO:0000313" key="3">
    <source>
        <dbReference type="EMBL" id="AGK84781.1"/>
    </source>
</evidence>
<protein>
    <recommendedName>
        <fullName evidence="2">Integrase catalytic domain-containing protein</fullName>
    </recommendedName>
</protein>
<dbReference type="GO" id="GO:0015074">
    <property type="term" value="P:DNA integration"/>
    <property type="evidence" value="ECO:0007669"/>
    <property type="project" value="InterPro"/>
</dbReference>
<dbReference type="Pfam" id="PF00665">
    <property type="entry name" value="rve"/>
    <property type="match status" value="1"/>
</dbReference>